<proteinExistence type="predicted"/>
<reference evidence="1 2" key="1">
    <citation type="journal article" date="2018" name="Sci. Rep.">
        <title>Genomic signatures of local adaptation to the degree of environmental predictability in rotifers.</title>
        <authorList>
            <person name="Franch-Gras L."/>
            <person name="Hahn C."/>
            <person name="Garcia-Roger E.M."/>
            <person name="Carmona M.J."/>
            <person name="Serra M."/>
            <person name="Gomez A."/>
        </authorList>
    </citation>
    <scope>NUCLEOTIDE SEQUENCE [LARGE SCALE GENOMIC DNA]</scope>
    <source>
        <strain evidence="1">HYR1</strain>
    </source>
</reference>
<dbReference type="Gene3D" id="3.30.420.10">
    <property type="entry name" value="Ribonuclease H-like superfamily/Ribonuclease H"/>
    <property type="match status" value="1"/>
</dbReference>
<sequence>MDIARKNCKTTRNDKNFKSIQEENKVENHSEIQFKKQTMIHNAGIDAFMTGHVMLFLIGKISNFESVGTLDIQNINLQNFKDVHSFNFNINLSGKDFPLVIQKSNFHSISLQHREKKNSKDNQ</sequence>
<name>A0A3M7S1K6_BRAPC</name>
<evidence type="ECO:0000313" key="2">
    <source>
        <dbReference type="Proteomes" id="UP000276133"/>
    </source>
</evidence>
<organism evidence="1 2">
    <name type="scientific">Brachionus plicatilis</name>
    <name type="common">Marine rotifer</name>
    <name type="synonym">Brachionus muelleri</name>
    <dbReference type="NCBI Taxonomy" id="10195"/>
    <lineage>
        <taxon>Eukaryota</taxon>
        <taxon>Metazoa</taxon>
        <taxon>Spiralia</taxon>
        <taxon>Gnathifera</taxon>
        <taxon>Rotifera</taxon>
        <taxon>Eurotatoria</taxon>
        <taxon>Monogononta</taxon>
        <taxon>Pseudotrocha</taxon>
        <taxon>Ploima</taxon>
        <taxon>Brachionidae</taxon>
        <taxon>Brachionus</taxon>
    </lineage>
</organism>
<dbReference type="EMBL" id="REGN01002205">
    <property type="protein sequence ID" value="RNA29528.1"/>
    <property type="molecule type" value="Genomic_DNA"/>
</dbReference>
<dbReference type="Proteomes" id="UP000276133">
    <property type="component" value="Unassembled WGS sequence"/>
</dbReference>
<protein>
    <submittedName>
        <fullName evidence="1">Target of EGR1 1-like</fullName>
    </submittedName>
</protein>
<accession>A0A3M7S1K6</accession>
<gene>
    <name evidence="1" type="ORF">BpHYR1_050023</name>
</gene>
<evidence type="ECO:0000313" key="1">
    <source>
        <dbReference type="EMBL" id="RNA29528.1"/>
    </source>
</evidence>
<dbReference type="AlphaFoldDB" id="A0A3M7S1K6"/>
<dbReference type="InterPro" id="IPR036397">
    <property type="entry name" value="RNaseH_sf"/>
</dbReference>
<keyword evidence="2" id="KW-1185">Reference proteome</keyword>
<comment type="caution">
    <text evidence="1">The sequence shown here is derived from an EMBL/GenBank/DDBJ whole genome shotgun (WGS) entry which is preliminary data.</text>
</comment>
<dbReference type="GO" id="GO:0003676">
    <property type="term" value="F:nucleic acid binding"/>
    <property type="evidence" value="ECO:0007669"/>
    <property type="project" value="InterPro"/>
</dbReference>